<accession>A0ABR8KPJ3</accession>
<gene>
    <name evidence="2" type="ORF">IB285_10210</name>
</gene>
<feature type="domain" description="HTH marR-type" evidence="1">
    <location>
        <begin position="1"/>
        <end position="108"/>
    </location>
</feature>
<name>A0ABR8KPJ3_9SPHN</name>
<evidence type="ECO:0000313" key="2">
    <source>
        <dbReference type="EMBL" id="MBD2842631.1"/>
    </source>
</evidence>
<dbReference type="PANTHER" id="PTHR33164:SF106">
    <property type="entry name" value="TRANSCRIPTIONAL REGULATORY PROTEIN"/>
    <property type="match status" value="1"/>
</dbReference>
<dbReference type="Pfam" id="PF01047">
    <property type="entry name" value="MarR"/>
    <property type="match status" value="1"/>
</dbReference>
<dbReference type="EMBL" id="JACXLC010000001">
    <property type="protein sequence ID" value="MBD2842631.1"/>
    <property type="molecule type" value="Genomic_DNA"/>
</dbReference>
<proteinExistence type="predicted"/>
<protein>
    <submittedName>
        <fullName evidence="2">MarR family transcriptional regulator</fullName>
    </submittedName>
</protein>
<dbReference type="SUPFAM" id="SSF46785">
    <property type="entry name" value="Winged helix' DNA-binding domain"/>
    <property type="match status" value="1"/>
</dbReference>
<comment type="caution">
    <text evidence="2">The sequence shown here is derived from an EMBL/GenBank/DDBJ whole genome shotgun (WGS) entry which is preliminary data.</text>
</comment>
<sequence length="122" mass="13676">MELGLTEIACLEQIQVRGPLNPKEIGQHLNLRSGSATALIDRLEFKGFVERSRRRDDRRSLKVGLTENAFVAAENDMIPLAKALSQIARSKSAHEREVIEAFLSEVNDQLQVHCEGQDANHK</sequence>
<dbReference type="PROSITE" id="PS50995">
    <property type="entry name" value="HTH_MARR_2"/>
    <property type="match status" value="1"/>
</dbReference>
<dbReference type="InterPro" id="IPR036390">
    <property type="entry name" value="WH_DNA-bd_sf"/>
</dbReference>
<dbReference type="PRINTS" id="PR00598">
    <property type="entry name" value="HTHMARR"/>
</dbReference>
<organism evidence="2 3">
    <name type="scientific">Erythrobacter rubeus</name>
    <dbReference type="NCBI Taxonomy" id="2760803"/>
    <lineage>
        <taxon>Bacteria</taxon>
        <taxon>Pseudomonadati</taxon>
        <taxon>Pseudomonadota</taxon>
        <taxon>Alphaproteobacteria</taxon>
        <taxon>Sphingomonadales</taxon>
        <taxon>Erythrobacteraceae</taxon>
        <taxon>Erythrobacter/Porphyrobacter group</taxon>
        <taxon>Erythrobacter</taxon>
    </lineage>
</organism>
<evidence type="ECO:0000259" key="1">
    <source>
        <dbReference type="PROSITE" id="PS50995"/>
    </source>
</evidence>
<keyword evidence="3" id="KW-1185">Reference proteome</keyword>
<dbReference type="InterPro" id="IPR000835">
    <property type="entry name" value="HTH_MarR-typ"/>
</dbReference>
<evidence type="ECO:0000313" key="3">
    <source>
        <dbReference type="Proteomes" id="UP000635384"/>
    </source>
</evidence>
<dbReference type="InterPro" id="IPR039422">
    <property type="entry name" value="MarR/SlyA-like"/>
</dbReference>
<dbReference type="Gene3D" id="1.10.10.10">
    <property type="entry name" value="Winged helix-like DNA-binding domain superfamily/Winged helix DNA-binding domain"/>
    <property type="match status" value="1"/>
</dbReference>
<dbReference type="Proteomes" id="UP000635384">
    <property type="component" value="Unassembled WGS sequence"/>
</dbReference>
<reference evidence="2 3" key="1">
    <citation type="submission" date="2020-09" db="EMBL/GenBank/DDBJ databases">
        <authorList>
            <person name="Yoon J.-W."/>
        </authorList>
    </citation>
    <scope>NUCLEOTIDE SEQUENCE [LARGE SCALE GENOMIC DNA]</scope>
    <source>
        <strain evidence="2 3">KMU-140</strain>
    </source>
</reference>
<dbReference type="PANTHER" id="PTHR33164">
    <property type="entry name" value="TRANSCRIPTIONAL REGULATOR, MARR FAMILY"/>
    <property type="match status" value="1"/>
</dbReference>
<dbReference type="SMART" id="SM00347">
    <property type="entry name" value="HTH_MARR"/>
    <property type="match status" value="1"/>
</dbReference>
<dbReference type="InterPro" id="IPR036388">
    <property type="entry name" value="WH-like_DNA-bd_sf"/>
</dbReference>